<keyword evidence="15" id="KW-1185">Reference proteome</keyword>
<keyword evidence="5 10" id="KW-0819">tRNA processing</keyword>
<name>A0A4R6WXW9_9PROT</name>
<dbReference type="Gene3D" id="3.40.50.300">
    <property type="entry name" value="P-loop containing nucleotide triphosphate hydrolases"/>
    <property type="match status" value="1"/>
</dbReference>
<comment type="caution">
    <text evidence="14">The sequence shown here is derived from an EMBL/GenBank/DDBJ whole genome shotgun (WGS) entry which is preliminary data.</text>
</comment>
<evidence type="ECO:0000256" key="12">
    <source>
        <dbReference type="RuleBase" id="RU003784"/>
    </source>
</evidence>
<gene>
    <name evidence="10" type="primary">miaA</name>
    <name evidence="14" type="ORF">A8950_0832</name>
</gene>
<sequence length="334" mass="35965">MVGGRIEESKLPDKGSAVPAGRVVILAGPTASGKSALALALAEEFGGEIVNADSMQVYRDLPILTAQPDAAERARVPHHLYGFLSLADTCDAQGWAQRAAAEIAAILARGGLPIVVGGTGLYLRALIEGFSPMPAIPAAIRDQARDAVAQQGSAAIHAELRRHDPELAAKLPPGDRQRIARAHEVWLATGRPLSWWQAQPRIAPTPHRFHAFALMPERAALYAGIDARFLGMLARGAFDEVRQALAQPGRPEAGGRKALGFAELAAWATGRIDRETAVAAAQTASRRYAKRQLTWLRYQMPSANIISPDEPAMKFSQSSMAQMRQKIRDLMLTP</sequence>
<reference evidence="14 15" key="1">
    <citation type="submission" date="2019-03" db="EMBL/GenBank/DDBJ databases">
        <title>Genomic Encyclopedia of Type Strains, Phase III (KMG-III): the genomes of soil and plant-associated and newly described type strains.</title>
        <authorList>
            <person name="Whitman W."/>
        </authorList>
    </citation>
    <scope>NUCLEOTIDE SEQUENCE [LARGE SCALE GENOMIC DNA]</scope>
    <source>
        <strain evidence="14 15">CGMCC 1.7660</strain>
    </source>
</reference>
<dbReference type="InterPro" id="IPR027417">
    <property type="entry name" value="P-loop_NTPase"/>
</dbReference>
<dbReference type="PANTHER" id="PTHR11088">
    <property type="entry name" value="TRNA DIMETHYLALLYLTRANSFERASE"/>
    <property type="match status" value="1"/>
</dbReference>
<dbReference type="HAMAP" id="MF_00185">
    <property type="entry name" value="IPP_trans"/>
    <property type="match status" value="1"/>
</dbReference>
<feature type="region of interest" description="Interaction with substrate tRNA" evidence="10">
    <location>
        <begin position="177"/>
        <end position="181"/>
    </location>
</feature>
<evidence type="ECO:0000256" key="3">
    <source>
        <dbReference type="ARBA" id="ARBA00005842"/>
    </source>
</evidence>
<dbReference type="PANTHER" id="PTHR11088:SF60">
    <property type="entry name" value="TRNA DIMETHYLALLYLTRANSFERASE"/>
    <property type="match status" value="1"/>
</dbReference>
<dbReference type="CDD" id="cd02019">
    <property type="entry name" value="NK"/>
    <property type="match status" value="1"/>
</dbReference>
<comment type="caution">
    <text evidence="10">Lacks conserved residue(s) required for the propagation of feature annotation.</text>
</comment>
<comment type="catalytic activity">
    <reaction evidence="9 10 11">
        <text>adenosine(37) in tRNA + dimethylallyl diphosphate = N(6)-dimethylallyladenosine(37) in tRNA + diphosphate</text>
        <dbReference type="Rhea" id="RHEA:26482"/>
        <dbReference type="Rhea" id="RHEA-COMP:10162"/>
        <dbReference type="Rhea" id="RHEA-COMP:10375"/>
        <dbReference type="ChEBI" id="CHEBI:33019"/>
        <dbReference type="ChEBI" id="CHEBI:57623"/>
        <dbReference type="ChEBI" id="CHEBI:74411"/>
        <dbReference type="ChEBI" id="CHEBI:74415"/>
        <dbReference type="EC" id="2.5.1.75"/>
    </reaction>
</comment>
<feature type="site" description="Interaction with substrate tRNA" evidence="10">
    <location>
        <position position="119"/>
    </location>
</feature>
<dbReference type="InterPro" id="IPR018022">
    <property type="entry name" value="IPT"/>
</dbReference>
<feature type="site" description="Interaction with substrate tRNA" evidence="10">
    <location>
        <position position="141"/>
    </location>
</feature>
<evidence type="ECO:0000256" key="11">
    <source>
        <dbReference type="RuleBase" id="RU003783"/>
    </source>
</evidence>
<dbReference type="GO" id="GO:0006400">
    <property type="term" value="P:tRNA modification"/>
    <property type="evidence" value="ECO:0007669"/>
    <property type="project" value="TreeGrafter"/>
</dbReference>
<evidence type="ECO:0000256" key="13">
    <source>
        <dbReference type="RuleBase" id="RU003785"/>
    </source>
</evidence>
<comment type="subunit">
    <text evidence="10">Monomer.</text>
</comment>
<dbReference type="AlphaFoldDB" id="A0A4R6WXW9"/>
<evidence type="ECO:0000256" key="4">
    <source>
        <dbReference type="ARBA" id="ARBA00022679"/>
    </source>
</evidence>
<evidence type="ECO:0000256" key="1">
    <source>
        <dbReference type="ARBA" id="ARBA00001946"/>
    </source>
</evidence>
<keyword evidence="4 10" id="KW-0808">Transferase</keyword>
<dbReference type="OrthoDB" id="9776390at2"/>
<dbReference type="NCBIfam" id="TIGR00174">
    <property type="entry name" value="miaA"/>
    <property type="match status" value="1"/>
</dbReference>
<dbReference type="Gene3D" id="1.10.20.140">
    <property type="match status" value="1"/>
</dbReference>
<organism evidence="14 15">
    <name type="scientific">Dongia mobilis</name>
    <dbReference type="NCBI Taxonomy" id="578943"/>
    <lineage>
        <taxon>Bacteria</taxon>
        <taxon>Pseudomonadati</taxon>
        <taxon>Pseudomonadota</taxon>
        <taxon>Alphaproteobacteria</taxon>
        <taxon>Rhodospirillales</taxon>
        <taxon>Dongiaceae</taxon>
        <taxon>Dongia</taxon>
    </lineage>
</organism>
<dbReference type="Pfam" id="PF01715">
    <property type="entry name" value="IPPT"/>
    <property type="match status" value="1"/>
</dbReference>
<dbReference type="EC" id="2.5.1.75" evidence="10"/>
<evidence type="ECO:0000256" key="6">
    <source>
        <dbReference type="ARBA" id="ARBA00022741"/>
    </source>
</evidence>
<evidence type="ECO:0000256" key="5">
    <source>
        <dbReference type="ARBA" id="ARBA00022694"/>
    </source>
</evidence>
<comment type="cofactor">
    <cofactor evidence="1 10">
        <name>Mg(2+)</name>
        <dbReference type="ChEBI" id="CHEBI:18420"/>
    </cofactor>
</comment>
<evidence type="ECO:0000256" key="2">
    <source>
        <dbReference type="ARBA" id="ARBA00003213"/>
    </source>
</evidence>
<feature type="binding site" evidence="10">
    <location>
        <begin position="28"/>
        <end position="35"/>
    </location>
    <ligand>
        <name>ATP</name>
        <dbReference type="ChEBI" id="CHEBI:30616"/>
    </ligand>
</feature>
<proteinExistence type="inferred from homology"/>
<dbReference type="Proteomes" id="UP000295783">
    <property type="component" value="Unassembled WGS sequence"/>
</dbReference>
<dbReference type="RefSeq" id="WP_133612322.1">
    <property type="nucleotide sequence ID" value="NZ_SNYW01000006.1"/>
</dbReference>
<dbReference type="SUPFAM" id="SSF52540">
    <property type="entry name" value="P-loop containing nucleoside triphosphate hydrolases"/>
    <property type="match status" value="1"/>
</dbReference>
<dbReference type="EMBL" id="SNYW01000006">
    <property type="protein sequence ID" value="TDQ84283.1"/>
    <property type="molecule type" value="Genomic_DNA"/>
</dbReference>
<evidence type="ECO:0000256" key="10">
    <source>
        <dbReference type="HAMAP-Rule" id="MF_00185"/>
    </source>
</evidence>
<evidence type="ECO:0000313" key="15">
    <source>
        <dbReference type="Proteomes" id="UP000295783"/>
    </source>
</evidence>
<dbReference type="GO" id="GO:0052381">
    <property type="term" value="F:tRNA dimethylallyltransferase activity"/>
    <property type="evidence" value="ECO:0007669"/>
    <property type="project" value="UniProtKB-UniRule"/>
</dbReference>
<comment type="function">
    <text evidence="2 10 12">Catalyzes the transfer of a dimethylallyl group onto the adenine at position 37 in tRNAs that read codons beginning with uridine, leading to the formation of N6-(dimethylallyl)adenosine (i(6)A).</text>
</comment>
<dbReference type="GO" id="GO:0005524">
    <property type="term" value="F:ATP binding"/>
    <property type="evidence" value="ECO:0007669"/>
    <property type="project" value="UniProtKB-UniRule"/>
</dbReference>
<evidence type="ECO:0000256" key="9">
    <source>
        <dbReference type="ARBA" id="ARBA00049563"/>
    </source>
</evidence>
<accession>A0A4R6WXW9</accession>
<evidence type="ECO:0000313" key="14">
    <source>
        <dbReference type="EMBL" id="TDQ84283.1"/>
    </source>
</evidence>
<keyword evidence="6 10" id="KW-0547">Nucleotide-binding</keyword>
<feature type="region of interest" description="Interaction with substrate tRNA" evidence="10">
    <location>
        <begin position="53"/>
        <end position="56"/>
    </location>
</feature>
<comment type="similarity">
    <text evidence="3 10 13">Belongs to the IPP transferase family.</text>
</comment>
<keyword evidence="7 10" id="KW-0067">ATP-binding</keyword>
<feature type="binding site" evidence="10">
    <location>
        <begin position="30"/>
        <end position="35"/>
    </location>
    <ligand>
        <name>substrate</name>
    </ligand>
</feature>
<dbReference type="InterPro" id="IPR039657">
    <property type="entry name" value="Dimethylallyltransferase"/>
</dbReference>
<protein>
    <recommendedName>
        <fullName evidence="10">tRNA dimethylallyltransferase</fullName>
        <ecNumber evidence="10">2.5.1.75</ecNumber>
    </recommendedName>
    <alternativeName>
        <fullName evidence="10">Dimethylallyl diphosphate:tRNA dimethylallyltransferase</fullName>
        <shortName evidence="10">DMAPP:tRNA dimethylallyltransferase</shortName>
        <shortName evidence="10">DMATase</shortName>
    </alternativeName>
    <alternativeName>
        <fullName evidence="10">Isopentenyl-diphosphate:tRNA isopentenyltransferase</fullName>
        <shortName evidence="10">IPP transferase</shortName>
        <shortName evidence="10">IPPT</shortName>
        <shortName evidence="10">IPTase</shortName>
    </alternativeName>
</protein>
<evidence type="ECO:0000256" key="7">
    <source>
        <dbReference type="ARBA" id="ARBA00022840"/>
    </source>
</evidence>
<keyword evidence="8 10" id="KW-0460">Magnesium</keyword>
<evidence type="ECO:0000256" key="8">
    <source>
        <dbReference type="ARBA" id="ARBA00022842"/>
    </source>
</evidence>